<protein>
    <recommendedName>
        <fullName evidence="3">Helix-turn-helix domain-containing protein</fullName>
    </recommendedName>
</protein>
<dbReference type="CDD" id="cd00093">
    <property type="entry name" value="HTH_XRE"/>
    <property type="match status" value="1"/>
</dbReference>
<sequence length="220" mass="23770">MPAPLVESAASRLPLLSGVRAPSANELGDAWAVPEGFTVELAVLPATDAGRLLTRRRESLGLRLMDVAEQIGRLSGDKPPSMQYLSAIERGQIKLATSKYFRWLSQILHLSATDIAAVTGVQLERQGVVDVFTAHSADLAREQPFGQRAYTLEADVLVVDHGERGLVPGGRYLIEQDGAVRQARACAAPEGQMLLLLEHLLVPPEAVNVLGRVLFVGQYT</sequence>
<dbReference type="InterPro" id="IPR001387">
    <property type="entry name" value="Cro/C1-type_HTH"/>
</dbReference>
<proteinExistence type="predicted"/>
<evidence type="ECO:0000313" key="1">
    <source>
        <dbReference type="EMBL" id="AIZ45110.1"/>
    </source>
</evidence>
<name>A0A0A7KG84_9DEIO</name>
<dbReference type="Proteomes" id="UP000030634">
    <property type="component" value="Chromosome"/>
</dbReference>
<dbReference type="InterPro" id="IPR010982">
    <property type="entry name" value="Lambda_DNA-bd_dom_sf"/>
</dbReference>
<evidence type="ECO:0000313" key="2">
    <source>
        <dbReference type="Proteomes" id="UP000030634"/>
    </source>
</evidence>
<dbReference type="STRING" id="1182571.QR90_08300"/>
<reference evidence="2" key="1">
    <citation type="submission" date="2014-11" db="EMBL/GenBank/DDBJ databases">
        <title>Hymenobacter sp. DG25B genome submission.</title>
        <authorList>
            <person name="Jung H.-Y."/>
            <person name="Kim M.K."/>
            <person name="Srinivasan S."/>
            <person name="Lim S."/>
        </authorList>
    </citation>
    <scope>NUCLEOTIDE SEQUENCE [LARGE SCALE GENOMIC DNA]</scope>
    <source>
        <strain evidence="2">DY59</strain>
    </source>
</reference>
<organism evidence="1 2">
    <name type="scientific">Deinococcus radiopugnans</name>
    <dbReference type="NCBI Taxonomy" id="57497"/>
    <lineage>
        <taxon>Bacteria</taxon>
        <taxon>Thermotogati</taxon>
        <taxon>Deinococcota</taxon>
        <taxon>Deinococci</taxon>
        <taxon>Deinococcales</taxon>
        <taxon>Deinococcaceae</taxon>
        <taxon>Deinococcus</taxon>
    </lineage>
</organism>
<dbReference type="HOGENOM" id="CLU_1254238_0_0_0"/>
<dbReference type="EMBL" id="CP010028">
    <property type="protein sequence ID" value="AIZ45110.1"/>
    <property type="molecule type" value="Genomic_DNA"/>
</dbReference>
<dbReference type="GO" id="GO:0003677">
    <property type="term" value="F:DNA binding"/>
    <property type="evidence" value="ECO:0007669"/>
    <property type="project" value="InterPro"/>
</dbReference>
<dbReference type="SUPFAM" id="SSF47413">
    <property type="entry name" value="lambda repressor-like DNA-binding domains"/>
    <property type="match status" value="1"/>
</dbReference>
<dbReference type="AlphaFoldDB" id="A0A0A7KG84"/>
<evidence type="ECO:0008006" key="3">
    <source>
        <dbReference type="Google" id="ProtNLM"/>
    </source>
</evidence>
<dbReference type="Gene3D" id="1.10.260.40">
    <property type="entry name" value="lambda repressor-like DNA-binding domains"/>
    <property type="match status" value="1"/>
</dbReference>
<accession>A0A0A7KG84</accession>
<dbReference type="KEGG" id="dsw:QR90_08300"/>
<gene>
    <name evidence="1" type="ORF">QR90_08300</name>
</gene>